<evidence type="ECO:0000256" key="5">
    <source>
        <dbReference type="ARBA" id="ARBA00022741"/>
    </source>
</evidence>
<evidence type="ECO:0000256" key="1">
    <source>
        <dbReference type="ARBA" id="ARBA00010165"/>
    </source>
</evidence>
<evidence type="ECO:0000256" key="7">
    <source>
        <dbReference type="ARBA" id="ARBA00022840"/>
    </source>
</evidence>
<evidence type="ECO:0000256" key="3">
    <source>
        <dbReference type="ARBA" id="ARBA00012128"/>
    </source>
</evidence>
<name>A9HSE0_GLUDA</name>
<dbReference type="EMBL" id="AM889285">
    <property type="protein sequence ID" value="CAP57065.1"/>
    <property type="molecule type" value="Genomic_DNA"/>
</dbReference>
<evidence type="ECO:0000313" key="11">
    <source>
        <dbReference type="Proteomes" id="UP000001176"/>
    </source>
</evidence>
<keyword evidence="7" id="KW-0067">ATP-binding</keyword>
<dbReference type="Pfam" id="PF01636">
    <property type="entry name" value="APH"/>
    <property type="match status" value="1"/>
</dbReference>
<keyword evidence="11" id="KW-1185">Reference proteome</keyword>
<dbReference type="Gene3D" id="3.30.200.20">
    <property type="entry name" value="Phosphorylase Kinase, domain 1"/>
    <property type="match status" value="1"/>
</dbReference>
<reference evidence="10 11" key="1">
    <citation type="journal article" date="2009" name="BMC Genomics">
        <title>Complete genome sequence of the sugarcane nitrogen-fixing endophyte Gluconacetobacter diazotrophicus Pal5.</title>
        <authorList>
            <person name="Bertalan M."/>
            <person name="Albano R."/>
            <person name="Padua V."/>
            <person name="Rouws L."/>
            <person name="Rojas C."/>
            <person name="Hemerly A."/>
            <person name="Teixeira K."/>
            <person name="Schwab S."/>
            <person name="Araujo J."/>
            <person name="Oliveira A."/>
            <person name="Franca L."/>
            <person name="Magalhaes V."/>
            <person name="Alqueres S."/>
            <person name="Cardoso A."/>
            <person name="Almeida W."/>
            <person name="Loureiro M.M."/>
            <person name="Nogueira E."/>
            <person name="Cidade D."/>
            <person name="Oliveira D."/>
            <person name="Simao T."/>
            <person name="Macedo J."/>
            <person name="Valadao A."/>
            <person name="Dreschsel M."/>
            <person name="Freitas F."/>
            <person name="Vidal M."/>
            <person name="Guedes H."/>
            <person name="Rodrigues E."/>
            <person name="Meneses C."/>
            <person name="Brioso P."/>
            <person name="Pozzer L."/>
            <person name="Figueiredo D."/>
            <person name="Montano H."/>
            <person name="Junior J."/>
            <person name="Filho G."/>
            <person name="Flores V."/>
            <person name="Ferreira B."/>
            <person name="Branco A."/>
            <person name="Gonzalez P."/>
            <person name="Guillobel H."/>
            <person name="Lemos M."/>
            <person name="Seibel L."/>
            <person name="Macedo J."/>
            <person name="Alves-Ferreira M."/>
            <person name="Sachetto-Martins G."/>
            <person name="Coelho A."/>
            <person name="Santos E."/>
            <person name="Amaral G."/>
            <person name="Neves A."/>
            <person name="Pacheco A.B."/>
            <person name="Carvalho D."/>
            <person name="Lery L."/>
            <person name="Bisch P."/>
            <person name="Rossle S.C."/>
            <person name="Urmenyi T."/>
            <person name="Kruger W.V."/>
            <person name="Martins O."/>
            <person name="Baldani J.I."/>
            <person name="Ferreira P.C."/>
        </authorList>
    </citation>
    <scope>NUCLEOTIDE SEQUENCE [LARGE SCALE GENOMIC DNA]</scope>
    <source>
        <strain evidence="11">ATCC 49037 / DSM 5601 / CCUG 37298 / CIP 103539 / LMG 7603 / PAl5</strain>
    </source>
</reference>
<gene>
    <name evidence="10" type="ordered locus">GDI3122</name>
</gene>
<comment type="subunit">
    <text evidence="2">Homodimer.</text>
</comment>
<keyword evidence="5" id="KW-0547">Nucleotide-binding</keyword>
<dbReference type="GO" id="GO:0046522">
    <property type="term" value="F:S-methyl-5-thioribose kinase activity"/>
    <property type="evidence" value="ECO:0007669"/>
    <property type="project" value="UniProtKB-EC"/>
</dbReference>
<organism evidence="10 11">
    <name type="scientific">Gluconacetobacter diazotrophicus (strain ATCC 49037 / DSM 5601 / CCUG 37298 / CIP 103539 / LMG 7603 / PAl5)</name>
    <dbReference type="NCBI Taxonomy" id="272568"/>
    <lineage>
        <taxon>Bacteria</taxon>
        <taxon>Pseudomonadati</taxon>
        <taxon>Pseudomonadota</taxon>
        <taxon>Alphaproteobacteria</taxon>
        <taxon>Acetobacterales</taxon>
        <taxon>Acetobacteraceae</taxon>
        <taxon>Gluconacetobacter</taxon>
    </lineage>
</organism>
<dbReference type="AlphaFoldDB" id="A9HSE0"/>
<comment type="similarity">
    <text evidence="1">Belongs to the methylthioribose kinase family.</text>
</comment>
<evidence type="ECO:0000259" key="9">
    <source>
        <dbReference type="Pfam" id="PF01636"/>
    </source>
</evidence>
<evidence type="ECO:0000256" key="4">
    <source>
        <dbReference type="ARBA" id="ARBA00022679"/>
    </source>
</evidence>
<accession>A9HSE0</accession>
<dbReference type="GO" id="GO:0005524">
    <property type="term" value="F:ATP binding"/>
    <property type="evidence" value="ECO:0007669"/>
    <property type="project" value="UniProtKB-KW"/>
</dbReference>
<protein>
    <recommendedName>
        <fullName evidence="3">S-methyl-5-thioribose kinase</fullName>
        <ecNumber evidence="3">2.7.1.100</ecNumber>
    </recommendedName>
</protein>
<feature type="region of interest" description="Disordered" evidence="8">
    <location>
        <begin position="1"/>
        <end position="22"/>
    </location>
</feature>
<keyword evidence="6 10" id="KW-0418">Kinase</keyword>
<proteinExistence type="inferred from homology"/>
<evidence type="ECO:0000256" key="2">
    <source>
        <dbReference type="ARBA" id="ARBA00011738"/>
    </source>
</evidence>
<feature type="domain" description="Aminoglycoside phosphotransferase" evidence="9">
    <location>
        <begin position="200"/>
        <end position="290"/>
    </location>
</feature>
<dbReference type="PANTHER" id="PTHR34273">
    <property type="entry name" value="METHYLTHIORIBOSE KINASE"/>
    <property type="match status" value="1"/>
</dbReference>
<dbReference type="PANTHER" id="PTHR34273:SF2">
    <property type="entry name" value="METHYLTHIORIBOSE KINASE"/>
    <property type="match status" value="1"/>
</dbReference>
<dbReference type="Gene3D" id="3.90.1200.10">
    <property type="match status" value="1"/>
</dbReference>
<dbReference type="InterPro" id="IPR011009">
    <property type="entry name" value="Kinase-like_dom_sf"/>
</dbReference>
<dbReference type="KEGG" id="gdi:GDI3122"/>
<dbReference type="InterPro" id="IPR002575">
    <property type="entry name" value="Aminoglycoside_PTrfase"/>
</dbReference>
<evidence type="ECO:0000256" key="8">
    <source>
        <dbReference type="SAM" id="MobiDB-lite"/>
    </source>
</evidence>
<dbReference type="GO" id="GO:0009086">
    <property type="term" value="P:methionine biosynthetic process"/>
    <property type="evidence" value="ECO:0007669"/>
    <property type="project" value="InterPro"/>
</dbReference>
<evidence type="ECO:0000256" key="6">
    <source>
        <dbReference type="ARBA" id="ARBA00022777"/>
    </source>
</evidence>
<sequence>MTRGRSGGKDSVMTDTPESPAGYRTLDEAGIRAFLASRPALAARLGGTPGTWRIREVSDGNLNNVFLVDGAQVDGTGGGVCFKQSLPHVRVDPNWKMPLDRTGFEAAYLHAVRPHVGDLTPDILHFDPDLYVLVVESLDRHVVLRHGLMRGGDWPDAARAVGTFVARATFPTTTLALPFEDVSRLLEPFSRNHTLTRITVDLVLTDPYRVHPRNHWLSPALDGIAARIRTDPGVRRSIGRMQARFLTCRQALLHGDLHTGSVMVSGTDTRIIDGEFATPGPIGFDCGLFVGNLLLHLFAMGNAAGRDRALRDIGRFWTAFRDEFVDLWRVATLRGGTGDAYAASLFRDDATGLLQAQDDMMREVEADTIAFAAMEVIRRIVGYAHVPDFDTIPDIATRAGRQGAALSLACDLLADPKSAPSIAALIDLAHARACDRA</sequence>
<keyword evidence="4" id="KW-0808">Transferase</keyword>
<dbReference type="PIRSF" id="PIRSF031134">
    <property type="entry name" value="MTRK"/>
    <property type="match status" value="1"/>
</dbReference>
<dbReference type="Proteomes" id="UP000001176">
    <property type="component" value="Chromosome"/>
</dbReference>
<evidence type="ECO:0000313" key="10">
    <source>
        <dbReference type="EMBL" id="CAP57065.1"/>
    </source>
</evidence>
<dbReference type="InterPro" id="IPR009212">
    <property type="entry name" value="Methylthioribose_kinase"/>
</dbReference>
<dbReference type="EC" id="2.7.1.100" evidence="3"/>
<dbReference type="SUPFAM" id="SSF56112">
    <property type="entry name" value="Protein kinase-like (PK-like)"/>
    <property type="match status" value="1"/>
</dbReference>
<dbReference type="NCBIfam" id="TIGR01767">
    <property type="entry name" value="MTRK"/>
    <property type="match status" value="1"/>
</dbReference>